<keyword evidence="3" id="KW-1185">Reference proteome</keyword>
<keyword evidence="1" id="KW-0812">Transmembrane</keyword>
<gene>
    <name evidence="2" type="ORF">SAMN05216215_1018132</name>
</gene>
<protein>
    <submittedName>
        <fullName evidence="2">Uncharacterized protein</fullName>
    </submittedName>
</protein>
<dbReference type="RefSeq" id="WP_093267612.1">
    <property type="nucleotide sequence ID" value="NZ_FNOK01000018.1"/>
</dbReference>
<accession>A0A1H3GD28</accession>
<dbReference type="AlphaFoldDB" id="A0A1H3GD28"/>
<organism evidence="2 3">
    <name type="scientific">Saccharopolyspora shandongensis</name>
    <dbReference type="NCBI Taxonomy" id="418495"/>
    <lineage>
        <taxon>Bacteria</taxon>
        <taxon>Bacillati</taxon>
        <taxon>Actinomycetota</taxon>
        <taxon>Actinomycetes</taxon>
        <taxon>Pseudonocardiales</taxon>
        <taxon>Pseudonocardiaceae</taxon>
        <taxon>Saccharopolyspora</taxon>
    </lineage>
</organism>
<keyword evidence="1" id="KW-1133">Transmembrane helix</keyword>
<dbReference type="STRING" id="418495.SAMN05216215_1018132"/>
<dbReference type="EMBL" id="FNOK01000018">
    <property type="protein sequence ID" value="SDY01186.1"/>
    <property type="molecule type" value="Genomic_DNA"/>
</dbReference>
<dbReference type="OrthoDB" id="3699708at2"/>
<evidence type="ECO:0000313" key="2">
    <source>
        <dbReference type="EMBL" id="SDY01186.1"/>
    </source>
</evidence>
<reference evidence="3" key="1">
    <citation type="submission" date="2016-10" db="EMBL/GenBank/DDBJ databases">
        <authorList>
            <person name="Varghese N."/>
            <person name="Submissions S."/>
        </authorList>
    </citation>
    <scope>NUCLEOTIDE SEQUENCE [LARGE SCALE GENOMIC DNA]</scope>
    <source>
        <strain evidence="3">CGMCC 4.3530</strain>
    </source>
</reference>
<feature type="transmembrane region" description="Helical" evidence="1">
    <location>
        <begin position="49"/>
        <end position="70"/>
    </location>
</feature>
<sequence length="78" mass="8247">MSAIRLLRRNATTALLVLSVWITLASESVQQRGEHARFDDTGSESTEKAVLTAIGLAAALGLGAAITAVVQKYQGQIH</sequence>
<evidence type="ECO:0000313" key="3">
    <source>
        <dbReference type="Proteomes" id="UP000199529"/>
    </source>
</evidence>
<proteinExistence type="predicted"/>
<name>A0A1H3GD28_9PSEU</name>
<evidence type="ECO:0000256" key="1">
    <source>
        <dbReference type="SAM" id="Phobius"/>
    </source>
</evidence>
<dbReference type="Proteomes" id="UP000199529">
    <property type="component" value="Unassembled WGS sequence"/>
</dbReference>
<keyword evidence="1" id="KW-0472">Membrane</keyword>